<organism evidence="2 3">
    <name type="scientific">Natronospira bacteriovora</name>
    <dbReference type="NCBI Taxonomy" id="3069753"/>
    <lineage>
        <taxon>Bacteria</taxon>
        <taxon>Pseudomonadati</taxon>
        <taxon>Pseudomonadota</taxon>
        <taxon>Gammaproteobacteria</taxon>
        <taxon>Natronospirales</taxon>
        <taxon>Natronospiraceae</taxon>
        <taxon>Natronospira</taxon>
    </lineage>
</organism>
<keyword evidence="1" id="KW-0732">Signal</keyword>
<protein>
    <submittedName>
        <fullName evidence="2">DUF4919 domain-containing protein</fullName>
    </submittedName>
</protein>
<feature type="chain" id="PRO_5046273807" evidence="1">
    <location>
        <begin position="25"/>
        <end position="233"/>
    </location>
</feature>
<evidence type="ECO:0000313" key="3">
    <source>
        <dbReference type="Proteomes" id="UP001239019"/>
    </source>
</evidence>
<dbReference type="Pfam" id="PF16266">
    <property type="entry name" value="DUF4919"/>
    <property type="match status" value="1"/>
</dbReference>
<reference evidence="2 3" key="1">
    <citation type="submission" date="2023-08" db="EMBL/GenBank/DDBJ databases">
        <title>Whole-genome sequencing of halo(alkali)philic microorganisms from hypersaline lakes.</title>
        <authorList>
            <person name="Sorokin D.Y."/>
            <person name="Abbas B."/>
            <person name="Merkel A.Y."/>
        </authorList>
    </citation>
    <scope>NUCLEOTIDE SEQUENCE [LARGE SCALE GENOMIC DNA]</scope>
    <source>
        <strain evidence="2 3">AB-CW4</strain>
    </source>
</reference>
<comment type="caution">
    <text evidence="2">The sequence shown here is derived from an EMBL/GenBank/DDBJ whole genome shotgun (WGS) entry which is preliminary data.</text>
</comment>
<sequence length="233" mass="26495">MKTPNHAIRLLILAFLVTALGACATPTAAPEDTEASEPAVAEIWQPDPAAEARYIELVETAQRDPGAVDFAELRELYIRTHFYQPYAGAEQQFSAGMFRALENRRDGEALNLAARILEENYVSLDAHYVARQVYANRGDQRRRDRHDQTLRALFQVIRASGDGESRATAYRVISSQELNTFISLYGLDMIENELAVDELGPFDRVVAHDPRRDREFEIWFDITPQWTRGFDGF</sequence>
<evidence type="ECO:0000313" key="2">
    <source>
        <dbReference type="EMBL" id="MDQ2069770.1"/>
    </source>
</evidence>
<dbReference type="RefSeq" id="WP_306728268.1">
    <property type="nucleotide sequence ID" value="NZ_JAVDDT010000004.1"/>
</dbReference>
<gene>
    <name evidence="2" type="ORF">RBH19_07785</name>
</gene>
<accession>A0ABU0W6V9</accession>
<feature type="signal peptide" evidence="1">
    <location>
        <begin position="1"/>
        <end position="24"/>
    </location>
</feature>
<dbReference type="PROSITE" id="PS51257">
    <property type="entry name" value="PROKAR_LIPOPROTEIN"/>
    <property type="match status" value="1"/>
</dbReference>
<dbReference type="InterPro" id="IPR032578">
    <property type="entry name" value="DUF4919"/>
</dbReference>
<dbReference type="Proteomes" id="UP001239019">
    <property type="component" value="Unassembled WGS sequence"/>
</dbReference>
<name>A0ABU0W6V9_9GAMM</name>
<keyword evidence="3" id="KW-1185">Reference proteome</keyword>
<proteinExistence type="predicted"/>
<evidence type="ECO:0000256" key="1">
    <source>
        <dbReference type="SAM" id="SignalP"/>
    </source>
</evidence>
<dbReference type="EMBL" id="JAVDDT010000004">
    <property type="protein sequence ID" value="MDQ2069770.1"/>
    <property type="molecule type" value="Genomic_DNA"/>
</dbReference>